<dbReference type="OrthoDB" id="194358at2759"/>
<dbReference type="STRING" id="930990.A0A067MMC7"/>
<protein>
    <submittedName>
        <fullName evidence="4">Uncharacterized protein</fullName>
    </submittedName>
</protein>
<dbReference type="Gene3D" id="1.25.40.20">
    <property type="entry name" value="Ankyrin repeat-containing domain"/>
    <property type="match status" value="2"/>
</dbReference>
<dbReference type="PANTHER" id="PTHR24171">
    <property type="entry name" value="ANKYRIN REPEAT DOMAIN-CONTAINING PROTEIN 39-RELATED"/>
    <property type="match status" value="1"/>
</dbReference>
<organism evidence="4 5">
    <name type="scientific">Botryobasidium botryosum (strain FD-172 SS1)</name>
    <dbReference type="NCBI Taxonomy" id="930990"/>
    <lineage>
        <taxon>Eukaryota</taxon>
        <taxon>Fungi</taxon>
        <taxon>Dikarya</taxon>
        <taxon>Basidiomycota</taxon>
        <taxon>Agaricomycotina</taxon>
        <taxon>Agaricomycetes</taxon>
        <taxon>Cantharellales</taxon>
        <taxon>Botryobasidiaceae</taxon>
        <taxon>Botryobasidium</taxon>
    </lineage>
</organism>
<dbReference type="SMART" id="SM00248">
    <property type="entry name" value="ANK"/>
    <property type="match status" value="5"/>
</dbReference>
<dbReference type="Proteomes" id="UP000027195">
    <property type="component" value="Unassembled WGS sequence"/>
</dbReference>
<keyword evidence="2 3" id="KW-0040">ANK repeat</keyword>
<dbReference type="SUPFAM" id="SSF48403">
    <property type="entry name" value="Ankyrin repeat"/>
    <property type="match status" value="1"/>
</dbReference>
<feature type="repeat" description="ANK" evidence="3">
    <location>
        <begin position="35"/>
        <end position="67"/>
    </location>
</feature>
<dbReference type="EMBL" id="KL198030">
    <property type="protein sequence ID" value="KDQ15850.1"/>
    <property type="molecule type" value="Genomic_DNA"/>
</dbReference>
<dbReference type="PROSITE" id="PS50297">
    <property type="entry name" value="ANK_REP_REGION"/>
    <property type="match status" value="2"/>
</dbReference>
<dbReference type="InParanoid" id="A0A067MMC7"/>
<evidence type="ECO:0000313" key="4">
    <source>
        <dbReference type="EMBL" id="KDQ15850.1"/>
    </source>
</evidence>
<dbReference type="InterPro" id="IPR036770">
    <property type="entry name" value="Ankyrin_rpt-contain_sf"/>
</dbReference>
<proteinExistence type="predicted"/>
<dbReference type="AlphaFoldDB" id="A0A067MMC7"/>
<name>A0A067MMC7_BOTB1</name>
<evidence type="ECO:0000256" key="3">
    <source>
        <dbReference type="PROSITE-ProRule" id="PRU00023"/>
    </source>
</evidence>
<keyword evidence="5" id="KW-1185">Reference proteome</keyword>
<feature type="repeat" description="ANK" evidence="3">
    <location>
        <begin position="218"/>
        <end position="254"/>
    </location>
</feature>
<feature type="non-terminal residue" evidence="4">
    <location>
        <position position="254"/>
    </location>
</feature>
<keyword evidence="1" id="KW-0677">Repeat</keyword>
<evidence type="ECO:0000256" key="2">
    <source>
        <dbReference type="ARBA" id="ARBA00023043"/>
    </source>
</evidence>
<dbReference type="PROSITE" id="PS50088">
    <property type="entry name" value="ANK_REPEAT"/>
    <property type="match status" value="3"/>
</dbReference>
<reference evidence="5" key="1">
    <citation type="journal article" date="2014" name="Proc. Natl. Acad. Sci. U.S.A.">
        <title>Extensive sampling of basidiomycete genomes demonstrates inadequacy of the white-rot/brown-rot paradigm for wood decay fungi.</title>
        <authorList>
            <person name="Riley R."/>
            <person name="Salamov A.A."/>
            <person name="Brown D.W."/>
            <person name="Nagy L.G."/>
            <person name="Floudas D."/>
            <person name="Held B.W."/>
            <person name="Levasseur A."/>
            <person name="Lombard V."/>
            <person name="Morin E."/>
            <person name="Otillar R."/>
            <person name="Lindquist E.A."/>
            <person name="Sun H."/>
            <person name="LaButti K.M."/>
            <person name="Schmutz J."/>
            <person name="Jabbour D."/>
            <person name="Luo H."/>
            <person name="Baker S.E."/>
            <person name="Pisabarro A.G."/>
            <person name="Walton J.D."/>
            <person name="Blanchette R.A."/>
            <person name="Henrissat B."/>
            <person name="Martin F."/>
            <person name="Cullen D."/>
            <person name="Hibbett D.S."/>
            <person name="Grigoriev I.V."/>
        </authorList>
    </citation>
    <scope>NUCLEOTIDE SEQUENCE [LARGE SCALE GENOMIC DNA]</scope>
    <source>
        <strain evidence="5">FD-172 SS1</strain>
    </source>
</reference>
<feature type="repeat" description="ANK" evidence="3">
    <location>
        <begin position="68"/>
        <end position="112"/>
    </location>
</feature>
<dbReference type="Pfam" id="PF12796">
    <property type="entry name" value="Ank_2"/>
    <property type="match status" value="2"/>
</dbReference>
<gene>
    <name evidence="4" type="ORF">BOTBODRAFT_130558</name>
</gene>
<dbReference type="HOGENOM" id="CLU_000134_18_1_1"/>
<evidence type="ECO:0000313" key="5">
    <source>
        <dbReference type="Proteomes" id="UP000027195"/>
    </source>
</evidence>
<dbReference type="Pfam" id="PF00023">
    <property type="entry name" value="Ank"/>
    <property type="match status" value="1"/>
</dbReference>
<accession>A0A067MMC7</accession>
<sequence length="254" mass="27509">MIRHHTRVRPLMFYELEEMERQLETGLDVEDRDEDGTTRLHRASKAADLQLVKLLLRFGADVSARTQDGRRPMHCAAIQEEPEVMPLRLSKARPEIMQALLAAGAQLDAQDDCGDTPLSIAYRYGLSFCVEFLLIAGADPALCGELGHCPPSFVVNLVLDRDGAATVKRSLAHSNDVNAKDADGNTLLDHACWLGSAAAIIALLAAGACPRTRGRRSFEATPLHYAAEMMERHGGVRAVAALVMAGADVNALDA</sequence>
<dbReference type="InterPro" id="IPR002110">
    <property type="entry name" value="Ankyrin_rpt"/>
</dbReference>
<evidence type="ECO:0000256" key="1">
    <source>
        <dbReference type="ARBA" id="ARBA00022737"/>
    </source>
</evidence>